<evidence type="ECO:0000259" key="3">
    <source>
        <dbReference type="PROSITE" id="PS50110"/>
    </source>
</evidence>
<comment type="caution">
    <text evidence="4">The sequence shown here is derived from an EMBL/GenBank/DDBJ whole genome shotgun (WGS) entry which is preliminary data.</text>
</comment>
<organism evidence="4 5">
    <name type="scientific">Limimaricola cinnabarinus</name>
    <dbReference type="NCBI Taxonomy" id="1125964"/>
    <lineage>
        <taxon>Bacteria</taxon>
        <taxon>Pseudomonadati</taxon>
        <taxon>Pseudomonadota</taxon>
        <taxon>Alphaproteobacteria</taxon>
        <taxon>Rhodobacterales</taxon>
        <taxon>Paracoccaceae</taxon>
        <taxon>Limimaricola</taxon>
    </lineage>
</organism>
<dbReference type="AlphaFoldDB" id="A0A2G1MFN4"/>
<dbReference type="GO" id="GO:0000160">
    <property type="term" value="P:phosphorelay signal transduction system"/>
    <property type="evidence" value="ECO:0007669"/>
    <property type="project" value="InterPro"/>
</dbReference>
<evidence type="ECO:0000256" key="2">
    <source>
        <dbReference type="PROSITE-ProRule" id="PRU00169"/>
    </source>
</evidence>
<keyword evidence="1 2" id="KW-0597">Phosphoprotein</keyword>
<dbReference type="OrthoDB" id="7831674at2"/>
<dbReference type="EMBL" id="NQWH01000013">
    <property type="protein sequence ID" value="PHP27563.1"/>
    <property type="molecule type" value="Genomic_DNA"/>
</dbReference>
<dbReference type="SUPFAM" id="SSF52172">
    <property type="entry name" value="CheY-like"/>
    <property type="match status" value="1"/>
</dbReference>
<dbReference type="InterPro" id="IPR001789">
    <property type="entry name" value="Sig_transdc_resp-reg_receiver"/>
</dbReference>
<dbReference type="Pfam" id="PF00072">
    <property type="entry name" value="Response_reg"/>
    <property type="match status" value="1"/>
</dbReference>
<reference evidence="4 5" key="1">
    <citation type="submission" date="2017-08" db="EMBL/GenBank/DDBJ databases">
        <title>Draft Genome Sequence of Loktanella cinnabarina Strain XM1, Isolated from Coastal Surface Water.</title>
        <authorList>
            <person name="Ma R."/>
            <person name="Wang J."/>
            <person name="Wang Q."/>
            <person name="Ma Z."/>
            <person name="Li J."/>
            <person name="Chen L."/>
        </authorList>
    </citation>
    <scope>NUCLEOTIDE SEQUENCE [LARGE SCALE GENOMIC DNA]</scope>
    <source>
        <strain evidence="4 5">XM1</strain>
    </source>
</reference>
<evidence type="ECO:0000313" key="5">
    <source>
        <dbReference type="Proteomes" id="UP000221860"/>
    </source>
</evidence>
<feature type="domain" description="Response regulatory" evidence="3">
    <location>
        <begin position="23"/>
        <end position="136"/>
    </location>
</feature>
<dbReference type="InterPro" id="IPR011006">
    <property type="entry name" value="CheY-like_superfamily"/>
</dbReference>
<proteinExistence type="predicted"/>
<dbReference type="PANTHER" id="PTHR44591">
    <property type="entry name" value="STRESS RESPONSE REGULATOR PROTEIN 1"/>
    <property type="match status" value="1"/>
</dbReference>
<dbReference type="PROSITE" id="PS50110">
    <property type="entry name" value="RESPONSE_REGULATORY"/>
    <property type="match status" value="1"/>
</dbReference>
<feature type="modified residue" description="4-aspartylphosphate" evidence="2">
    <location>
        <position position="72"/>
    </location>
</feature>
<dbReference type="PANTHER" id="PTHR44591:SF3">
    <property type="entry name" value="RESPONSE REGULATORY DOMAIN-CONTAINING PROTEIN"/>
    <property type="match status" value="1"/>
</dbReference>
<evidence type="ECO:0000256" key="1">
    <source>
        <dbReference type="ARBA" id="ARBA00022553"/>
    </source>
</evidence>
<name>A0A2G1MFN4_9RHOB</name>
<dbReference type="SMART" id="SM00448">
    <property type="entry name" value="REC"/>
    <property type="match status" value="1"/>
</dbReference>
<gene>
    <name evidence="4" type="ORF">CJ301_10410</name>
</gene>
<dbReference type="Gene3D" id="3.40.50.2300">
    <property type="match status" value="1"/>
</dbReference>
<sequence>MPINVAFPGARAPTVDRPLMGLTVLLVEDSRFACEAMRLLCLRSGARIRRADSLHNARRHLRVFRPDTVIVDLGLPDGSGIELIVELAQATPRIDILLATSGDPDGAHPAITAGADGFIAKPIARLDEFQAALLAHVPPDRQPGGPRLLPQEVVAPDRLAFRDDLSLAAQLMRSAWPAEREIAYLGQFLGGVARSAGDAPLREAAEALVAARGDKSLGPALARLSALVEERLAEPAPL</sequence>
<keyword evidence="5" id="KW-1185">Reference proteome</keyword>
<dbReference type="InterPro" id="IPR050595">
    <property type="entry name" value="Bact_response_regulator"/>
</dbReference>
<dbReference type="Proteomes" id="UP000221860">
    <property type="component" value="Unassembled WGS sequence"/>
</dbReference>
<accession>A0A2G1MFN4</accession>
<dbReference type="CDD" id="cd00156">
    <property type="entry name" value="REC"/>
    <property type="match status" value="1"/>
</dbReference>
<dbReference type="RefSeq" id="WP_099277069.1">
    <property type="nucleotide sequence ID" value="NZ_KZ304959.1"/>
</dbReference>
<evidence type="ECO:0000313" key="4">
    <source>
        <dbReference type="EMBL" id="PHP27563.1"/>
    </source>
</evidence>
<protein>
    <submittedName>
        <fullName evidence="4">Response regulator</fullName>
    </submittedName>
</protein>